<dbReference type="InterPro" id="IPR019327">
    <property type="entry name" value="WKF"/>
</dbReference>
<evidence type="ECO:0000313" key="3">
    <source>
        <dbReference type="EMBL" id="GFU33561.1"/>
    </source>
</evidence>
<dbReference type="OrthoDB" id="10261563at2759"/>
<dbReference type="PANTHER" id="PTHR22306:SF2">
    <property type="entry name" value="CHROMOSOME 7 OPEN READING FRAME 50"/>
    <property type="match status" value="1"/>
</dbReference>
<feature type="compositionally biased region" description="Basic and acidic residues" evidence="1">
    <location>
        <begin position="65"/>
        <end position="75"/>
    </location>
</feature>
<sequence>MKAKSKVASDIKSLVLARAKIYTKEKPDTDSHEEEIQKSTKPLRKATEADKARKREKMRLKRQMKREAKLRSRKKDPEIAQAAAINYLRLWNSSRESWSFKKKQQYWLLNNAFDTDCISDSDFEILLNYIMELKGLAKSRLIEKSEKIIELQEEKIQNSARNSSGSAFERARSILQILF</sequence>
<comment type="caution">
    <text evidence="3">The sequence shown here is derived from an EMBL/GenBank/DDBJ whole genome shotgun (WGS) entry which is preliminary data.</text>
</comment>
<feature type="domain" description="WKF" evidence="2">
    <location>
        <begin position="86"/>
        <end position="148"/>
    </location>
</feature>
<feature type="region of interest" description="Disordered" evidence="1">
    <location>
        <begin position="25"/>
        <end position="75"/>
    </location>
</feature>
<accession>A0A8X6UHI7</accession>
<protein>
    <recommendedName>
        <fullName evidence="2">WKF domain-containing protein</fullName>
    </recommendedName>
</protein>
<dbReference type="AlphaFoldDB" id="A0A8X6UHI7"/>
<keyword evidence="4" id="KW-1185">Reference proteome</keyword>
<proteinExistence type="predicted"/>
<dbReference type="PANTHER" id="PTHR22306">
    <property type="entry name" value="CHROMOSOME 7 OPEN READING FRAME 50"/>
    <property type="match status" value="1"/>
</dbReference>
<evidence type="ECO:0000256" key="1">
    <source>
        <dbReference type="SAM" id="MobiDB-lite"/>
    </source>
</evidence>
<gene>
    <name evidence="3" type="primary">AVEN_206780_1</name>
    <name evidence="3" type="ORF">NPIL_226011</name>
</gene>
<feature type="compositionally biased region" description="Basic residues" evidence="1">
    <location>
        <begin position="54"/>
        <end position="64"/>
    </location>
</feature>
<evidence type="ECO:0000259" key="2">
    <source>
        <dbReference type="Pfam" id="PF10180"/>
    </source>
</evidence>
<feature type="compositionally biased region" description="Basic and acidic residues" evidence="1">
    <location>
        <begin position="25"/>
        <end position="38"/>
    </location>
</feature>
<dbReference type="Proteomes" id="UP000887013">
    <property type="component" value="Unassembled WGS sequence"/>
</dbReference>
<reference evidence="3" key="1">
    <citation type="submission" date="2020-08" db="EMBL/GenBank/DDBJ databases">
        <title>Multicomponent nature underlies the extraordinary mechanical properties of spider dragline silk.</title>
        <authorList>
            <person name="Kono N."/>
            <person name="Nakamura H."/>
            <person name="Mori M."/>
            <person name="Yoshida Y."/>
            <person name="Ohtoshi R."/>
            <person name="Malay A.D."/>
            <person name="Moran D.A.P."/>
            <person name="Tomita M."/>
            <person name="Numata K."/>
            <person name="Arakawa K."/>
        </authorList>
    </citation>
    <scope>NUCLEOTIDE SEQUENCE</scope>
</reference>
<evidence type="ECO:0000313" key="4">
    <source>
        <dbReference type="Proteomes" id="UP000887013"/>
    </source>
</evidence>
<name>A0A8X6UHI7_NEPPI</name>
<dbReference type="Pfam" id="PF10180">
    <property type="entry name" value="WKF"/>
    <property type="match status" value="1"/>
</dbReference>
<organism evidence="3 4">
    <name type="scientific">Nephila pilipes</name>
    <name type="common">Giant wood spider</name>
    <name type="synonym">Nephila maculata</name>
    <dbReference type="NCBI Taxonomy" id="299642"/>
    <lineage>
        <taxon>Eukaryota</taxon>
        <taxon>Metazoa</taxon>
        <taxon>Ecdysozoa</taxon>
        <taxon>Arthropoda</taxon>
        <taxon>Chelicerata</taxon>
        <taxon>Arachnida</taxon>
        <taxon>Araneae</taxon>
        <taxon>Araneomorphae</taxon>
        <taxon>Entelegynae</taxon>
        <taxon>Araneoidea</taxon>
        <taxon>Nephilidae</taxon>
        <taxon>Nephila</taxon>
    </lineage>
</organism>
<dbReference type="EMBL" id="BMAW01083363">
    <property type="protein sequence ID" value="GFU33561.1"/>
    <property type="molecule type" value="Genomic_DNA"/>
</dbReference>